<evidence type="ECO:0000313" key="9">
    <source>
        <dbReference type="Proteomes" id="UP001259832"/>
    </source>
</evidence>
<accession>A0AAD9LLC0</accession>
<feature type="domain" description="RxLR effector PexRD54 WY" evidence="7">
    <location>
        <begin position="154"/>
        <end position="191"/>
    </location>
</feature>
<keyword evidence="4" id="KW-0964">Secreted</keyword>
<gene>
    <name evidence="8" type="ORF">P3T76_007799</name>
</gene>
<feature type="domain" description="RxLR effector PexRD54 WY" evidence="7">
    <location>
        <begin position="451"/>
        <end position="491"/>
    </location>
</feature>
<comment type="subcellular location">
    <subcellularLocation>
        <location evidence="1">Host cell</location>
    </subcellularLocation>
    <subcellularLocation>
        <location evidence="2">Secreted</location>
    </subcellularLocation>
</comment>
<proteinExistence type="inferred from homology"/>
<dbReference type="GO" id="GO:0005576">
    <property type="term" value="C:extracellular region"/>
    <property type="evidence" value="ECO:0007669"/>
    <property type="project" value="UniProtKB-SubCell"/>
</dbReference>
<protein>
    <recommendedName>
        <fullName evidence="7">RxLR effector PexRD54 WY domain-containing protein</fullName>
    </recommendedName>
</protein>
<evidence type="ECO:0000256" key="3">
    <source>
        <dbReference type="ARBA" id="ARBA00010400"/>
    </source>
</evidence>
<dbReference type="Pfam" id="PF22748">
    <property type="entry name" value="PexRD54_WY"/>
    <property type="match status" value="6"/>
</dbReference>
<comment type="caution">
    <text evidence="8">The sequence shown here is derived from an EMBL/GenBank/DDBJ whole genome shotgun (WGS) entry which is preliminary data.</text>
</comment>
<dbReference type="GO" id="GO:0043657">
    <property type="term" value="C:host cell"/>
    <property type="evidence" value="ECO:0007669"/>
    <property type="project" value="UniProtKB-SubCell"/>
</dbReference>
<evidence type="ECO:0000256" key="2">
    <source>
        <dbReference type="ARBA" id="ARBA00004613"/>
    </source>
</evidence>
<evidence type="ECO:0000256" key="1">
    <source>
        <dbReference type="ARBA" id="ARBA00004340"/>
    </source>
</evidence>
<dbReference type="InterPro" id="IPR054463">
    <property type="entry name" value="PexRD54_WY"/>
</dbReference>
<reference evidence="8" key="1">
    <citation type="submission" date="2023-08" db="EMBL/GenBank/DDBJ databases">
        <title>Reference Genome Resource for the Citrus Pathogen Phytophthora citrophthora.</title>
        <authorList>
            <person name="Moller H."/>
            <person name="Coetzee B."/>
            <person name="Rose L.J."/>
            <person name="Van Niekerk J.M."/>
        </authorList>
    </citation>
    <scope>NUCLEOTIDE SEQUENCE</scope>
    <source>
        <strain evidence="8">STE-U-9442</strain>
    </source>
</reference>
<feature type="domain" description="RxLR effector PexRD54 WY" evidence="7">
    <location>
        <begin position="635"/>
        <end position="674"/>
    </location>
</feature>
<evidence type="ECO:0000313" key="8">
    <source>
        <dbReference type="EMBL" id="KAK1941093.1"/>
    </source>
</evidence>
<feature type="domain" description="RxLR effector PexRD54 WY" evidence="7">
    <location>
        <begin position="918"/>
        <end position="958"/>
    </location>
</feature>
<dbReference type="EMBL" id="JASMQC010000013">
    <property type="protein sequence ID" value="KAK1941093.1"/>
    <property type="molecule type" value="Genomic_DNA"/>
</dbReference>
<evidence type="ECO:0000256" key="4">
    <source>
        <dbReference type="ARBA" id="ARBA00022525"/>
    </source>
</evidence>
<comment type="similarity">
    <text evidence="3">Belongs to the RxLR effector family.</text>
</comment>
<name>A0AAD9LLC0_9STRA</name>
<organism evidence="8 9">
    <name type="scientific">Phytophthora citrophthora</name>
    <dbReference type="NCBI Taxonomy" id="4793"/>
    <lineage>
        <taxon>Eukaryota</taxon>
        <taxon>Sar</taxon>
        <taxon>Stramenopiles</taxon>
        <taxon>Oomycota</taxon>
        <taxon>Peronosporomycetes</taxon>
        <taxon>Peronosporales</taxon>
        <taxon>Peronosporaceae</taxon>
        <taxon>Phytophthora</taxon>
    </lineage>
</organism>
<evidence type="ECO:0000256" key="5">
    <source>
        <dbReference type="ARBA" id="ARBA00022729"/>
    </source>
</evidence>
<sequence>MTLDEVTDDLLASPQWKILTQYVTMLDKLKADENLVWALRWQYGTAGVPAVLATAKKIPSTKDLATKLEATLMKGWLNSVDSAPDSIPKLLKLDDGVDKLFDTPQFATKYPRRETSELGVFVRVYGEEALMKMLLSKGNVDNVIASNLKKEMLSKWLEFGTSPKEVFKLLKLDDAGDDLLKSPLLTPFVQYMRSFNEKIPTKKTTMVFTKSYGDEGLAKMLEAAKHVESTKDMASNLQRAQFGRWISQGKTPNDILKNVLKVDSTAFLDDASGAIWPMHLRLALLLVAVSLLINVEVVPAKAQFDSVLIGRHIGRLLRDERLETEERGVTPSAVEKVADAVESKINTAQLKSWLENGESADDVFKLLKLNNAADDVLAHAKLDEWIEYMKLFNSKKASEHMKLFNSKKTSEQTTLIKTLTAHFDDDGVARMIQKALQVESTAKKAKRLQFEQFQRWLGQEKTPQEVLTLLKLDKNRYDIFEKPELLTWVKYLDDWNKVYPDKQTTLFARISPLIEEGMLAEMLIKAKSVASTEKIAFRIQAEQTSSWLKSEKTPDDLFTLLKLDRVDDSPLLENPIFDAWVKYADDFREMYPKVSFDPIATISEHYTAAQVAKMIVEASKSPSTSSIAHRLNTEQFRDWLKAHRSPAGVFKLLELDDAGDKLFQSPVITTWLNYANFYNTKREKVSVTSLLKKRFGDKVLAGILTEAQQVPATKEEATKILTSLVGRWPKSRVHPDDVYKWLRVAGREETDGFRLFYERYAEAYRKARNDRYFPPYRPCGPQRCGQFNSSCKVLRTIGDDEERGFTLTSTGKLTDLFESTALKLAQSARFKNWLVKGTSTDDAFLKLGLNTAGSKIFEDPKLLTWVVYVTKVEKQNPEEIILTRLSKQFTEGSLAKMIASAKQVSKTEGLATILQAQQRQVWLNAGKSSDDVFKLLQLDEAGTKLFKNQQFSTWTSFVDTFNRKNPEEAVSIFAKLVKTYDDFTLWKMLEAAKKVPKTEIIASKLQTQQIDAWLDAGKSTDDVFKLLKLHKTGDKLFKNPQMLTWVSYVEKFNKRDPDQAIAIFSKLAGTYDQVTLSSMLEAAKHVPSTKKIASYLQGQQNQHWLADGKSTDDIFKLLKLDTPDLNILIDPRLDAWTSFMRAFNMANEGKEATLIATLTTHYTDHGLTQLLQEGTKFASTKKIAEELQVAQFARWMQLGKTEDDVFALLKMKPSTPTTDPEAIVFYRYKEFLDAHT</sequence>
<evidence type="ECO:0000256" key="6">
    <source>
        <dbReference type="ARBA" id="ARBA00023026"/>
    </source>
</evidence>
<dbReference type="AlphaFoldDB" id="A0AAD9LLC0"/>
<dbReference type="Proteomes" id="UP001259832">
    <property type="component" value="Unassembled WGS sequence"/>
</dbReference>
<feature type="domain" description="RxLR effector PexRD54 WY" evidence="7">
    <location>
        <begin position="1009"/>
        <end position="1049"/>
    </location>
</feature>
<keyword evidence="9" id="KW-1185">Reference proteome</keyword>
<evidence type="ECO:0000259" key="7">
    <source>
        <dbReference type="Pfam" id="PF22748"/>
    </source>
</evidence>
<feature type="domain" description="RxLR effector PexRD54 WY" evidence="7">
    <location>
        <begin position="542"/>
        <end position="583"/>
    </location>
</feature>
<keyword evidence="6" id="KW-0843">Virulence</keyword>
<keyword evidence="5" id="KW-0732">Signal</keyword>